<keyword evidence="7" id="KW-1185">Reference proteome</keyword>
<organism evidence="6 7">
    <name type="scientific">Tissierella creatinophila DSM 6911</name>
    <dbReference type="NCBI Taxonomy" id="1123403"/>
    <lineage>
        <taxon>Bacteria</taxon>
        <taxon>Bacillati</taxon>
        <taxon>Bacillota</taxon>
        <taxon>Tissierellia</taxon>
        <taxon>Tissierellales</taxon>
        <taxon>Tissierellaceae</taxon>
        <taxon>Tissierella</taxon>
    </lineage>
</organism>
<proteinExistence type="predicted"/>
<dbReference type="InterPro" id="IPR036187">
    <property type="entry name" value="DNA_mismatch_repair_MutS_sf"/>
</dbReference>
<feature type="transmembrane region" description="Helical" evidence="4">
    <location>
        <begin position="63"/>
        <end position="82"/>
    </location>
</feature>
<sequence length="618" mass="71987">MNSQFIFHQLEEYRKYFRTCFTRPFIKGLISIYNSRNLLKYIIKPFFVITIIAGIILGLQFTYIYFFISLIGLSALVYIDIWEKKQLVKRLKQNLREKWGKDHKEKRDFSFIRKLYDFLNSKDDNKFIIDDITWRDLNMDAVFSKVDHTKSLPGMQKLYCILRKPLFNEEELKRRNDAINSFLDKKDVVNEIQYTLSLLGKKDCKELFSYFENGVGVDVKYLPLYRFMSFLPIIAAGLFLVNKQIALMVFLIAMSVNGGIYQKNKDKVYREIEAFKYISSLIKTTKDIAKIDITSVNIENEELGKLLKTTNVIYKNVSSLNTDSNIRSELHILIDYFNMILLREIIIFYKTVNLLNKHRENIFKVYKLIGEIDAYISIASYKDGLEYYTEPKLLKDNSKFYLKVEELYHPLLEKPIPYTFELDNKGALVTGSNASGKSTYLRTIGINTIFAQVFYIALAKEYSANYYRLLTSIGTTDSIEEGDSYFMAEAKSLKRIVDSLDGKAPVLCILDEIFRGTNTAERISAAREVLNYMIDRNTLVVAATHDLELTTIVNKSFHNYNFKESVEENDIIFDYILRDGPATSRNAIAILRYLGYPKLIYENADKTVEEYGAHSYIY</sequence>
<feature type="domain" description="DNA mismatch repair proteins mutS family" evidence="5">
    <location>
        <begin position="424"/>
        <end position="609"/>
    </location>
</feature>
<dbReference type="Pfam" id="PF05192">
    <property type="entry name" value="MutS_III"/>
    <property type="match status" value="1"/>
</dbReference>
<dbReference type="AlphaFoldDB" id="A0A1U7M7A4"/>
<name>A0A1U7M7A4_TISCR</name>
<dbReference type="SMART" id="SM00534">
    <property type="entry name" value="MUTSac"/>
    <property type="match status" value="1"/>
</dbReference>
<dbReference type="GO" id="GO:0005524">
    <property type="term" value="F:ATP binding"/>
    <property type="evidence" value="ECO:0007669"/>
    <property type="project" value="UniProtKB-KW"/>
</dbReference>
<keyword evidence="4" id="KW-1133">Transmembrane helix</keyword>
<dbReference type="SUPFAM" id="SSF48334">
    <property type="entry name" value="DNA repair protein MutS, domain III"/>
    <property type="match status" value="1"/>
</dbReference>
<keyword evidence="3" id="KW-0238">DNA-binding</keyword>
<dbReference type="InterPro" id="IPR007696">
    <property type="entry name" value="DNA_mismatch_repair_MutS_core"/>
</dbReference>
<keyword evidence="1" id="KW-0547">Nucleotide-binding</keyword>
<reference evidence="6 7" key="1">
    <citation type="submission" date="2016-02" db="EMBL/GenBank/DDBJ databases">
        <title>Genome sequence of Tissierella creatinophila DSM 6911.</title>
        <authorList>
            <person name="Poehlein A."/>
            <person name="Daniel R."/>
        </authorList>
    </citation>
    <scope>NUCLEOTIDE SEQUENCE [LARGE SCALE GENOMIC DNA]</scope>
    <source>
        <strain evidence="6 7">DSM 6911</strain>
    </source>
</reference>
<dbReference type="PANTHER" id="PTHR11361">
    <property type="entry name" value="DNA MISMATCH REPAIR PROTEIN MUTS FAMILY MEMBER"/>
    <property type="match status" value="1"/>
</dbReference>
<evidence type="ECO:0000259" key="5">
    <source>
        <dbReference type="SMART" id="SM00534"/>
    </source>
</evidence>
<evidence type="ECO:0000256" key="3">
    <source>
        <dbReference type="ARBA" id="ARBA00023125"/>
    </source>
</evidence>
<evidence type="ECO:0000256" key="4">
    <source>
        <dbReference type="SAM" id="Phobius"/>
    </source>
</evidence>
<evidence type="ECO:0000256" key="2">
    <source>
        <dbReference type="ARBA" id="ARBA00022840"/>
    </source>
</evidence>
<gene>
    <name evidence="6" type="primary">mutS_3</name>
    <name evidence="6" type="ORF">TICRE_07740</name>
</gene>
<feature type="transmembrane region" description="Helical" evidence="4">
    <location>
        <begin position="38"/>
        <end position="57"/>
    </location>
</feature>
<dbReference type="PANTHER" id="PTHR11361:SF152">
    <property type="entry name" value="DNA MISMATCH REPAIR PROTEIN"/>
    <property type="match status" value="1"/>
</dbReference>
<dbReference type="GO" id="GO:0006298">
    <property type="term" value="P:mismatch repair"/>
    <property type="evidence" value="ECO:0007669"/>
    <property type="project" value="InterPro"/>
</dbReference>
<dbReference type="Proteomes" id="UP000186112">
    <property type="component" value="Unassembled WGS sequence"/>
</dbReference>
<dbReference type="InterPro" id="IPR000432">
    <property type="entry name" value="DNA_mismatch_repair_MutS_C"/>
</dbReference>
<dbReference type="Pfam" id="PF00488">
    <property type="entry name" value="MutS_V"/>
    <property type="match status" value="1"/>
</dbReference>
<dbReference type="GO" id="GO:0005829">
    <property type="term" value="C:cytosol"/>
    <property type="evidence" value="ECO:0007669"/>
    <property type="project" value="TreeGrafter"/>
</dbReference>
<feature type="transmembrane region" description="Helical" evidence="4">
    <location>
        <begin position="230"/>
        <end position="254"/>
    </location>
</feature>
<dbReference type="GO" id="GO:0140664">
    <property type="term" value="F:ATP-dependent DNA damage sensor activity"/>
    <property type="evidence" value="ECO:0007669"/>
    <property type="project" value="InterPro"/>
</dbReference>
<dbReference type="InterPro" id="IPR045076">
    <property type="entry name" value="MutS"/>
</dbReference>
<protein>
    <submittedName>
        <fullName evidence="6">DNA mismatch repair protein MutS</fullName>
    </submittedName>
</protein>
<evidence type="ECO:0000256" key="1">
    <source>
        <dbReference type="ARBA" id="ARBA00022741"/>
    </source>
</evidence>
<evidence type="ECO:0000313" key="6">
    <source>
        <dbReference type="EMBL" id="OLS03078.1"/>
    </source>
</evidence>
<dbReference type="Gene3D" id="1.10.1420.10">
    <property type="match status" value="1"/>
</dbReference>
<comment type="caution">
    <text evidence="6">The sequence shown here is derived from an EMBL/GenBank/DDBJ whole genome shotgun (WGS) entry which is preliminary data.</text>
</comment>
<evidence type="ECO:0000313" key="7">
    <source>
        <dbReference type="Proteomes" id="UP000186112"/>
    </source>
</evidence>
<keyword evidence="4" id="KW-0812">Transmembrane</keyword>
<dbReference type="EMBL" id="LTDM01000011">
    <property type="protein sequence ID" value="OLS03078.1"/>
    <property type="molecule type" value="Genomic_DNA"/>
</dbReference>
<keyword evidence="4" id="KW-0472">Membrane</keyword>
<dbReference type="Gene3D" id="3.40.50.300">
    <property type="entry name" value="P-loop containing nucleotide triphosphate hydrolases"/>
    <property type="match status" value="1"/>
</dbReference>
<dbReference type="GO" id="GO:0030983">
    <property type="term" value="F:mismatched DNA binding"/>
    <property type="evidence" value="ECO:0007669"/>
    <property type="project" value="InterPro"/>
</dbReference>
<dbReference type="SUPFAM" id="SSF52540">
    <property type="entry name" value="P-loop containing nucleoside triphosphate hydrolases"/>
    <property type="match status" value="1"/>
</dbReference>
<keyword evidence="2" id="KW-0067">ATP-binding</keyword>
<accession>A0A1U7M7A4</accession>
<dbReference type="InterPro" id="IPR027417">
    <property type="entry name" value="P-loop_NTPase"/>
</dbReference>